<protein>
    <submittedName>
        <fullName evidence="8">MFS transporter</fullName>
    </submittedName>
</protein>
<feature type="transmembrane region" description="Helical" evidence="6">
    <location>
        <begin position="101"/>
        <end position="121"/>
    </location>
</feature>
<feature type="transmembrane region" description="Helical" evidence="6">
    <location>
        <begin position="354"/>
        <end position="374"/>
    </location>
</feature>
<dbReference type="InterPro" id="IPR011701">
    <property type="entry name" value="MFS"/>
</dbReference>
<keyword evidence="9" id="KW-1185">Reference proteome</keyword>
<keyword evidence="4 6" id="KW-1133">Transmembrane helix</keyword>
<dbReference type="Gene3D" id="1.20.1250.20">
    <property type="entry name" value="MFS general substrate transporter like domains"/>
    <property type="match status" value="2"/>
</dbReference>
<dbReference type="InterPro" id="IPR020846">
    <property type="entry name" value="MFS_dom"/>
</dbReference>
<keyword evidence="5 6" id="KW-0472">Membrane</keyword>
<evidence type="ECO:0000256" key="6">
    <source>
        <dbReference type="SAM" id="Phobius"/>
    </source>
</evidence>
<dbReference type="Proteomes" id="UP001056079">
    <property type="component" value="Chromosome"/>
</dbReference>
<evidence type="ECO:0000256" key="3">
    <source>
        <dbReference type="ARBA" id="ARBA00022692"/>
    </source>
</evidence>
<feature type="transmembrane region" description="Helical" evidence="6">
    <location>
        <begin position="319"/>
        <end position="342"/>
    </location>
</feature>
<proteinExistence type="predicted"/>
<feature type="transmembrane region" description="Helical" evidence="6">
    <location>
        <begin position="156"/>
        <end position="178"/>
    </location>
</feature>
<dbReference type="SUPFAM" id="SSF103473">
    <property type="entry name" value="MFS general substrate transporter"/>
    <property type="match status" value="1"/>
</dbReference>
<dbReference type="PANTHER" id="PTHR43124">
    <property type="entry name" value="PURINE EFFLUX PUMP PBUE"/>
    <property type="match status" value="1"/>
</dbReference>
<reference evidence="8" key="1">
    <citation type="submission" date="2021-08" db="EMBL/GenBank/DDBJ databases">
        <title>DNA methylation of m4C regulates biosynthesis of daptomycin in Streptomyces roseosporus L30.</title>
        <authorList>
            <person name="Fang J.-L."/>
        </authorList>
    </citation>
    <scope>NUCLEOTIDE SEQUENCE</scope>
    <source>
        <strain evidence="8">L30</strain>
    </source>
</reference>
<feature type="transmembrane region" description="Helical" evidence="6">
    <location>
        <begin position="70"/>
        <end position="95"/>
    </location>
</feature>
<evidence type="ECO:0000313" key="8">
    <source>
        <dbReference type="EMBL" id="USC47675.1"/>
    </source>
</evidence>
<evidence type="ECO:0000256" key="5">
    <source>
        <dbReference type="ARBA" id="ARBA00023136"/>
    </source>
</evidence>
<feature type="transmembrane region" description="Helical" evidence="6">
    <location>
        <begin position="199"/>
        <end position="222"/>
    </location>
</feature>
<sequence>MIRKVWPLVAAAVALGIDAYVLAGVLPSIAESLTTTVAVIGLGVTAFTAAYAVGGPLLSGRLTRGSTARALLIALGVFNLGNLITVVAPGVAFFLASRVVAGAGAGILTAVATATAAAMVADRERGRAMAMVTFGLSTGTVAGVPVGMLIGQSWGWRWTMALVVAVGVLSMIALAARAHTLPTLPVTGGAPVFGVLRSGTVSAGIVAAFLLGVASLGLYTYLLPMADTRGLRDWGFALVWAWGVGGVTGAALIGRPLDRYGPRALLVALPALLAASFAAFWAFSAPAVWLIAAAVWGAAAWASVPTLQQALTRDRPDRAMAVIAFQMAAMYLGSAAGAAAGSSLLAGGADSADLAGWALVPAGLAIALLGRIGASVRALPARTRTPVHAPAGDDTTRAAVEVGLDDAPPLCPGRPA</sequence>
<evidence type="ECO:0000256" key="1">
    <source>
        <dbReference type="ARBA" id="ARBA00004651"/>
    </source>
</evidence>
<feature type="transmembrane region" description="Helical" evidence="6">
    <location>
        <begin position="128"/>
        <end position="150"/>
    </location>
</feature>
<feature type="transmembrane region" description="Helical" evidence="6">
    <location>
        <begin position="234"/>
        <end position="253"/>
    </location>
</feature>
<dbReference type="PANTHER" id="PTHR43124:SF3">
    <property type="entry name" value="CHLORAMPHENICOL EFFLUX PUMP RV0191"/>
    <property type="match status" value="1"/>
</dbReference>
<dbReference type="InterPro" id="IPR036259">
    <property type="entry name" value="MFS_trans_sf"/>
</dbReference>
<evidence type="ECO:0000259" key="7">
    <source>
        <dbReference type="PROSITE" id="PS50850"/>
    </source>
</evidence>
<evidence type="ECO:0000313" key="9">
    <source>
        <dbReference type="Proteomes" id="UP001056079"/>
    </source>
</evidence>
<feature type="transmembrane region" description="Helical" evidence="6">
    <location>
        <begin position="265"/>
        <end position="283"/>
    </location>
</feature>
<dbReference type="RefSeq" id="WP_010071796.1">
    <property type="nucleotide sequence ID" value="NZ_CP098609.1"/>
</dbReference>
<name>A0ABY4UWD2_STRFL</name>
<organism evidence="8 9">
    <name type="scientific">Streptomyces filamentosus</name>
    <name type="common">Streptomyces roseosporus</name>
    <dbReference type="NCBI Taxonomy" id="67294"/>
    <lineage>
        <taxon>Bacteria</taxon>
        <taxon>Bacillati</taxon>
        <taxon>Actinomycetota</taxon>
        <taxon>Actinomycetes</taxon>
        <taxon>Kitasatosporales</taxon>
        <taxon>Streptomycetaceae</taxon>
        <taxon>Streptomyces</taxon>
    </lineage>
</organism>
<evidence type="ECO:0000256" key="2">
    <source>
        <dbReference type="ARBA" id="ARBA00022475"/>
    </source>
</evidence>
<comment type="subcellular location">
    <subcellularLocation>
        <location evidence="1">Cell membrane</location>
        <topology evidence="1">Multi-pass membrane protein</topology>
    </subcellularLocation>
</comment>
<evidence type="ECO:0000256" key="4">
    <source>
        <dbReference type="ARBA" id="ARBA00022989"/>
    </source>
</evidence>
<dbReference type="InterPro" id="IPR050189">
    <property type="entry name" value="MFS_Efflux_Transporters"/>
</dbReference>
<feature type="transmembrane region" description="Helical" evidence="6">
    <location>
        <begin position="33"/>
        <end position="58"/>
    </location>
</feature>
<dbReference type="EMBL" id="CP098609">
    <property type="protein sequence ID" value="USC47675.1"/>
    <property type="molecule type" value="Genomic_DNA"/>
</dbReference>
<feature type="domain" description="Major facilitator superfamily (MFS) profile" evidence="7">
    <location>
        <begin position="4"/>
        <end position="385"/>
    </location>
</feature>
<accession>A0ABY4UWD2</accession>
<keyword evidence="2" id="KW-1003">Cell membrane</keyword>
<keyword evidence="3 6" id="KW-0812">Transmembrane</keyword>
<dbReference type="Pfam" id="PF07690">
    <property type="entry name" value="MFS_1"/>
    <property type="match status" value="1"/>
</dbReference>
<feature type="transmembrane region" description="Helical" evidence="6">
    <location>
        <begin position="289"/>
        <end position="307"/>
    </location>
</feature>
<dbReference type="PROSITE" id="PS50850">
    <property type="entry name" value="MFS"/>
    <property type="match status" value="1"/>
</dbReference>
<gene>
    <name evidence="8" type="ORF">K7395_13415</name>
</gene>